<sequence>MDTTKKSPRPVDRHVGGRVRMRRMMLGMSQEKLG</sequence>
<proteinExistence type="predicted"/>
<feature type="non-terminal residue" evidence="1">
    <location>
        <position position="34"/>
    </location>
</feature>
<keyword evidence="2" id="KW-1185">Reference proteome</keyword>
<gene>
    <name evidence="1" type="ORF">CH341_28195</name>
</gene>
<comment type="caution">
    <text evidence="1">The sequence shown here is derived from an EMBL/GenBank/DDBJ whole genome shotgun (WGS) entry which is preliminary data.</text>
</comment>
<evidence type="ECO:0000313" key="1">
    <source>
        <dbReference type="EMBL" id="RAI38284.1"/>
    </source>
</evidence>
<organism evidence="1 2">
    <name type="scientific">Rhodoplanes roseus</name>
    <dbReference type="NCBI Taxonomy" id="29409"/>
    <lineage>
        <taxon>Bacteria</taxon>
        <taxon>Pseudomonadati</taxon>
        <taxon>Pseudomonadota</taxon>
        <taxon>Alphaproteobacteria</taxon>
        <taxon>Hyphomicrobiales</taxon>
        <taxon>Nitrobacteraceae</taxon>
        <taxon>Rhodoplanes</taxon>
    </lineage>
</organism>
<evidence type="ECO:0000313" key="2">
    <source>
        <dbReference type="Proteomes" id="UP000249130"/>
    </source>
</evidence>
<dbReference type="SUPFAM" id="SSF47413">
    <property type="entry name" value="lambda repressor-like DNA-binding domains"/>
    <property type="match status" value="1"/>
</dbReference>
<name>A0A327KJJ9_9BRAD</name>
<dbReference type="EMBL" id="NPEX01000373">
    <property type="protein sequence ID" value="RAI38284.1"/>
    <property type="molecule type" value="Genomic_DNA"/>
</dbReference>
<dbReference type="AlphaFoldDB" id="A0A327KJJ9"/>
<protein>
    <submittedName>
        <fullName evidence="1">Transcriptional regulator</fullName>
    </submittedName>
</protein>
<dbReference type="GO" id="GO:0003677">
    <property type="term" value="F:DNA binding"/>
    <property type="evidence" value="ECO:0007669"/>
    <property type="project" value="InterPro"/>
</dbReference>
<dbReference type="Proteomes" id="UP000249130">
    <property type="component" value="Unassembled WGS sequence"/>
</dbReference>
<reference evidence="1 2" key="1">
    <citation type="submission" date="2017-07" db="EMBL/GenBank/DDBJ databases">
        <title>Draft Genome Sequences of Select Purple Nonsulfur Bacteria.</title>
        <authorList>
            <person name="Lasarre B."/>
            <person name="Mckinlay J.B."/>
        </authorList>
    </citation>
    <scope>NUCLEOTIDE SEQUENCE [LARGE SCALE GENOMIC DNA]</scope>
    <source>
        <strain evidence="1 2">DSM 5909</strain>
    </source>
</reference>
<accession>A0A327KJJ9</accession>
<dbReference type="InterPro" id="IPR010982">
    <property type="entry name" value="Lambda_DNA-bd_dom_sf"/>
</dbReference>